<dbReference type="Proteomes" id="UP000186917">
    <property type="component" value="Unassembled WGS sequence"/>
</dbReference>
<reference evidence="2" key="1">
    <citation type="submission" date="2017-01" db="EMBL/GenBank/DDBJ databases">
        <authorList>
            <person name="Varghese N."/>
            <person name="Submissions S."/>
        </authorList>
    </citation>
    <scope>NUCLEOTIDE SEQUENCE [LARGE SCALE GENOMIC DNA]</scope>
    <source>
        <strain evidence="2">DSM 21054</strain>
    </source>
</reference>
<evidence type="ECO:0000313" key="1">
    <source>
        <dbReference type="EMBL" id="SIT29040.1"/>
    </source>
</evidence>
<name>A0A1N7R1Q0_9BACT</name>
<accession>A0A1N7R1Q0</accession>
<dbReference type="AlphaFoldDB" id="A0A1N7R1Q0"/>
<evidence type="ECO:0000313" key="2">
    <source>
        <dbReference type="Proteomes" id="UP000186917"/>
    </source>
</evidence>
<proteinExistence type="predicted"/>
<organism evidence="1 2">
    <name type="scientific">Filimonas lacunae</name>
    <dbReference type="NCBI Taxonomy" id="477680"/>
    <lineage>
        <taxon>Bacteria</taxon>
        <taxon>Pseudomonadati</taxon>
        <taxon>Bacteroidota</taxon>
        <taxon>Chitinophagia</taxon>
        <taxon>Chitinophagales</taxon>
        <taxon>Chitinophagaceae</taxon>
        <taxon>Filimonas</taxon>
    </lineage>
</organism>
<dbReference type="EMBL" id="FTOR01000008">
    <property type="protein sequence ID" value="SIT29040.1"/>
    <property type="molecule type" value="Genomic_DNA"/>
</dbReference>
<gene>
    <name evidence="1" type="ORF">SAMN05421788_108202</name>
</gene>
<protein>
    <submittedName>
        <fullName evidence="1">Uncharacterized protein</fullName>
    </submittedName>
</protein>
<keyword evidence="2" id="KW-1185">Reference proteome</keyword>
<sequence>MHGPYCRYTFVSSKEAQSTNPAELQKSRFMKTVYCAVIALLVSLVAVPNSSKANTNKEKETTTVSEKQVTIQYTGYNENSVVFRVSFDNPTAQKFSLIIKNEAGDILYQGQYNEANFTKAVHLLKEADEMNPTFVIRVGNQRIERSFKVNSTSSSSEDVVVTKL</sequence>
<dbReference type="STRING" id="477680.SAMN05421788_108202"/>